<protein>
    <submittedName>
        <fullName evidence="1">Uncharacterized protein</fullName>
    </submittedName>
</protein>
<gene>
    <name evidence="1" type="ORF">G210_4908</name>
</gene>
<name>M3K4A9_CANMX</name>
<reference evidence="1 2" key="1">
    <citation type="submission" date="2013-02" db="EMBL/GenBank/DDBJ databases">
        <title>Genome sequence of Candida maltosa Xu316, a potential industrial strain for xylitol and ethanol production.</title>
        <authorList>
            <person name="Yu J."/>
            <person name="Wang Q."/>
            <person name="Geng X."/>
            <person name="Bao W."/>
            <person name="He P."/>
            <person name="Cai J."/>
        </authorList>
    </citation>
    <scope>NUCLEOTIDE SEQUENCE [LARGE SCALE GENOMIC DNA]</scope>
    <source>
        <strain evidence="2">Xu316</strain>
    </source>
</reference>
<evidence type="ECO:0000313" key="2">
    <source>
        <dbReference type="Proteomes" id="UP000011777"/>
    </source>
</evidence>
<keyword evidence="2" id="KW-1185">Reference proteome</keyword>
<accession>M3K4A9</accession>
<dbReference type="EMBL" id="AOGT01000373">
    <property type="protein sequence ID" value="EMG50080.1"/>
    <property type="molecule type" value="Genomic_DNA"/>
</dbReference>
<comment type="caution">
    <text evidence="1">The sequence shown here is derived from an EMBL/GenBank/DDBJ whole genome shotgun (WGS) entry which is preliminary data.</text>
</comment>
<dbReference type="AlphaFoldDB" id="M3K4A9"/>
<evidence type="ECO:0000313" key="1">
    <source>
        <dbReference type="EMBL" id="EMG50080.1"/>
    </source>
</evidence>
<proteinExistence type="predicted"/>
<organism evidence="1 2">
    <name type="scientific">Candida maltosa (strain Xu316)</name>
    <name type="common">Yeast</name>
    <dbReference type="NCBI Taxonomy" id="1245528"/>
    <lineage>
        <taxon>Eukaryota</taxon>
        <taxon>Fungi</taxon>
        <taxon>Dikarya</taxon>
        <taxon>Ascomycota</taxon>
        <taxon>Saccharomycotina</taxon>
        <taxon>Pichiomycetes</taxon>
        <taxon>Debaryomycetaceae</taxon>
        <taxon>Candida/Lodderomyces clade</taxon>
        <taxon>Candida</taxon>
    </lineage>
</organism>
<sequence length="46" mass="5347">MMDSETIMDQWLELWIHRSKINDRVVVVVRSAEFFSKAPVGIPAED</sequence>
<dbReference type="HOGENOM" id="CLU_3191259_0_0_1"/>
<dbReference type="Proteomes" id="UP000011777">
    <property type="component" value="Unassembled WGS sequence"/>
</dbReference>